<dbReference type="SUPFAM" id="SSF46689">
    <property type="entry name" value="Homeodomain-like"/>
    <property type="match status" value="2"/>
</dbReference>
<gene>
    <name evidence="5" type="ORF">IAA97_07505</name>
</gene>
<keyword evidence="1" id="KW-0805">Transcription regulation</keyword>
<evidence type="ECO:0000313" key="6">
    <source>
        <dbReference type="Proteomes" id="UP000823615"/>
    </source>
</evidence>
<dbReference type="GO" id="GO:0003700">
    <property type="term" value="F:DNA-binding transcription factor activity"/>
    <property type="evidence" value="ECO:0007669"/>
    <property type="project" value="InterPro"/>
</dbReference>
<evidence type="ECO:0000313" key="5">
    <source>
        <dbReference type="EMBL" id="MBO8436805.1"/>
    </source>
</evidence>
<dbReference type="PANTHER" id="PTHR30146">
    <property type="entry name" value="LACI-RELATED TRANSCRIPTIONAL REPRESSOR"/>
    <property type="match status" value="1"/>
</dbReference>
<dbReference type="PANTHER" id="PTHR30146:SF24">
    <property type="entry name" value="XYLOSE OPERON REGULATORY PROTEIN"/>
    <property type="match status" value="1"/>
</dbReference>
<dbReference type="SMART" id="SM00342">
    <property type="entry name" value="HTH_ARAC"/>
    <property type="match status" value="1"/>
</dbReference>
<keyword evidence="3" id="KW-0804">Transcription</keyword>
<evidence type="ECO:0000256" key="2">
    <source>
        <dbReference type="ARBA" id="ARBA00023125"/>
    </source>
</evidence>
<keyword evidence="2" id="KW-0238">DNA-binding</keyword>
<reference evidence="5" key="1">
    <citation type="submission" date="2020-10" db="EMBL/GenBank/DDBJ databases">
        <authorList>
            <person name="Gilroy R."/>
        </authorList>
    </citation>
    <scope>NUCLEOTIDE SEQUENCE</scope>
    <source>
        <strain evidence="5">7293</strain>
    </source>
</reference>
<dbReference type="PROSITE" id="PS01124">
    <property type="entry name" value="HTH_ARAC_FAMILY_2"/>
    <property type="match status" value="1"/>
</dbReference>
<evidence type="ECO:0000259" key="4">
    <source>
        <dbReference type="PROSITE" id="PS01124"/>
    </source>
</evidence>
<dbReference type="Gene3D" id="1.10.10.60">
    <property type="entry name" value="Homeodomain-like"/>
    <property type="match status" value="1"/>
</dbReference>
<dbReference type="PRINTS" id="PR00032">
    <property type="entry name" value="HTHARAC"/>
</dbReference>
<protein>
    <submittedName>
        <fullName evidence="5">Substrate-binding domain-containing protein</fullName>
    </submittedName>
</protein>
<dbReference type="InterPro" id="IPR020449">
    <property type="entry name" value="Tscrpt_reg_AraC-type_HTH"/>
</dbReference>
<dbReference type="InterPro" id="IPR009057">
    <property type="entry name" value="Homeodomain-like_sf"/>
</dbReference>
<dbReference type="AlphaFoldDB" id="A0A9D9H2L6"/>
<dbReference type="PROSITE" id="PS00041">
    <property type="entry name" value="HTH_ARAC_FAMILY_1"/>
    <property type="match status" value="1"/>
</dbReference>
<reference evidence="5" key="2">
    <citation type="journal article" date="2021" name="PeerJ">
        <title>Extensive microbial diversity within the chicken gut microbiome revealed by metagenomics and culture.</title>
        <authorList>
            <person name="Gilroy R."/>
            <person name="Ravi A."/>
            <person name="Getino M."/>
            <person name="Pursley I."/>
            <person name="Horton D.L."/>
            <person name="Alikhan N.F."/>
            <person name="Baker D."/>
            <person name="Gharbi K."/>
            <person name="Hall N."/>
            <person name="Watson M."/>
            <person name="Adriaenssens E.M."/>
            <person name="Foster-Nyarko E."/>
            <person name="Jarju S."/>
            <person name="Secka A."/>
            <person name="Antonio M."/>
            <person name="Oren A."/>
            <person name="Chaudhuri R.R."/>
            <person name="La Ragione R."/>
            <person name="Hildebrand F."/>
            <person name="Pallen M.J."/>
        </authorList>
    </citation>
    <scope>NUCLEOTIDE SEQUENCE</scope>
    <source>
        <strain evidence="5">7293</strain>
    </source>
</reference>
<sequence>MGKRIGFMLANIYQGSGITMWKAIAKAASKHKEDALFVFPGGKLGETDGDEYMRNDIFSLASPESIDGAIIWTSALSGTKDAEDIAVYVLEKAKTMRVVSLGMSIPGCPSVNFDAYHGTLSEIKHMITVHDDKRIAFLRGPDTHPSAEDRFRAYQDSLAEEHIEFSPSLVSSPTPWSEGEAAIKELVEGRKLIPGKDFTALAAASDMLLMAACNYLSRYGYEIPKELHVCGFNDSEENALMPVELTTVRMPVEELAKESYSLISDLCDGHQAKDILLSSDLIVRHSCGCGMVSGIKDGDEFVDFVKSLISSDEALYAVRKLLAYLAGDGDEAFLYRYADLFIASGGDAGALFDTISIYSGKIYEDRKDKLHRRIVFEERREIAKEKQRMNTLTYALNLFKRELLAARSMEYITTIMFSSFRTIGIDKAFLMLYKDFTFTVFIGGFTEEGILNDRIEFPRSNLVPQSLNSKIERGTFVVEPLFYGREELGYIVLGTEWVEGYVLEDIRVSLSSALRGISLLEDANQAKDQAERGERDAENFYARLSEDVMVPLSRMRTALEDGTRLNRDALLKSVLDAEHLLELSLMEKDELLINKKLQALSDVIQSFTSDCSVLPLFEVDAEKLGDSINILIAGNLSVQLEEYGAVISGCAKLCDKISLQYAERVLLMHSCSFDRGKEKCHITLPYPSLVKQTGMGHGIVYPSDNGFSRPPCKAELIDSRKLSACNPRAIVLTSESSEPASLILSTPSLQDRALLIFSPPASTLEATLQRLSRNDELLIACSGYHNAEALENIGRVVSLSLLRKSKGHKLIISVADNDEDVYKLRSAYHSIPLLIVRDKFTEQDLKGVATLSNTMIVNTSVLESDAFLMHLKTIAEDGTLPFQTGLLVKRAIVFLNQNARKQIARWQLAESVNISEDYLARIFRRELGLTPWEYLGIYRIQLSVGLLLRTGKTLSEIAEESGFQDQAYFSRVFRKVKGCSPGSLRKRKKVGIVQ</sequence>
<dbReference type="InterPro" id="IPR018062">
    <property type="entry name" value="HTH_AraC-typ_CS"/>
</dbReference>
<comment type="caution">
    <text evidence="5">The sequence shown here is derived from an EMBL/GenBank/DDBJ whole genome shotgun (WGS) entry which is preliminary data.</text>
</comment>
<name>A0A9D9H2L6_9SPIO</name>
<proteinExistence type="predicted"/>
<dbReference type="Pfam" id="PF12833">
    <property type="entry name" value="HTH_18"/>
    <property type="match status" value="1"/>
</dbReference>
<organism evidence="5 6">
    <name type="scientific">Candidatus Ornithospirochaeta stercoripullorum</name>
    <dbReference type="NCBI Taxonomy" id="2840899"/>
    <lineage>
        <taxon>Bacteria</taxon>
        <taxon>Pseudomonadati</taxon>
        <taxon>Spirochaetota</taxon>
        <taxon>Spirochaetia</taxon>
        <taxon>Spirochaetales</taxon>
        <taxon>Spirochaetaceae</taxon>
        <taxon>Spirochaetaceae incertae sedis</taxon>
        <taxon>Candidatus Ornithospirochaeta</taxon>
    </lineage>
</organism>
<dbReference type="InterPro" id="IPR028082">
    <property type="entry name" value="Peripla_BP_I"/>
</dbReference>
<feature type="domain" description="HTH araC/xylS-type" evidence="4">
    <location>
        <begin position="889"/>
        <end position="987"/>
    </location>
</feature>
<dbReference type="Gene3D" id="3.40.50.2300">
    <property type="match status" value="2"/>
</dbReference>
<dbReference type="CDD" id="cd06267">
    <property type="entry name" value="PBP1_LacI_sugar_binding-like"/>
    <property type="match status" value="1"/>
</dbReference>
<dbReference type="Pfam" id="PF13377">
    <property type="entry name" value="Peripla_BP_3"/>
    <property type="match status" value="1"/>
</dbReference>
<dbReference type="Proteomes" id="UP000823615">
    <property type="component" value="Unassembled WGS sequence"/>
</dbReference>
<dbReference type="GO" id="GO:0000976">
    <property type="term" value="F:transcription cis-regulatory region binding"/>
    <property type="evidence" value="ECO:0007669"/>
    <property type="project" value="TreeGrafter"/>
</dbReference>
<dbReference type="SUPFAM" id="SSF53822">
    <property type="entry name" value="Periplasmic binding protein-like I"/>
    <property type="match status" value="1"/>
</dbReference>
<dbReference type="InterPro" id="IPR018060">
    <property type="entry name" value="HTH_AraC"/>
</dbReference>
<evidence type="ECO:0000256" key="1">
    <source>
        <dbReference type="ARBA" id="ARBA00023015"/>
    </source>
</evidence>
<dbReference type="InterPro" id="IPR046335">
    <property type="entry name" value="LacI/GalR-like_sensor"/>
</dbReference>
<accession>A0A9D9H2L6</accession>
<dbReference type="EMBL" id="JADIMT010000088">
    <property type="protein sequence ID" value="MBO8436805.1"/>
    <property type="molecule type" value="Genomic_DNA"/>
</dbReference>
<evidence type="ECO:0000256" key="3">
    <source>
        <dbReference type="ARBA" id="ARBA00023163"/>
    </source>
</evidence>